<sequence length="743" mass="77562">MSGVPRPHRPFGGAVCAATGLAPAPRAAPLPRLPAVRVAAGKGKKNKQQQRKGRGSQSVADLGDVVQRARLADVLQGGGLQGLGGALGLTPLPPFGLPFGGGLFGGMGGLERGLGLELSLEEVFRRNMAARISPLHLAARLGDAEVLERTLRKLRHLPAGPEDGNMGDDGEEGPGDEDDEAFAVLQQFAHPDAPDFEGETPLHYACHYAYTMQLQHKQGGGRKAAGANTRRVMELLLSTGAHADAYTHDGQTPSMLVVAHVEGGDAVPDLALLQRYGADLHVLDEQGRSLLMRAAAAGNVEAARWLLEQGLDAGVVDMQGMRAAQYAHTQALRKELQAAASAGAGACTSRGGGISSSSVPPPPAVLPARKQLVLPPGCTELDPRGLVWGRLLGSGAFAAVHAGTYHGQPVAIKLANLHTDKAQHTFEAQQQELSALAHLAAAAAAAHHSPDGAAAGGGSGAACGGGGGVGSHPHLVEFKGLVSRRDGAQALVLGRCRAALSYEVMAKLSAEDRYRIALQTAKGLAFMHACGVVHKDFKMDNVLLDAEGNARICDLGISAIISPSAAAGAVADAELPREDSFTGNIAWSAPERLNRKPYSGKADVWSWGILLFELASWSDGPGSGAFQGLDIQKREALLRNPTGMGPQHLGPLLRSRLNSVGTLDAAVHGLIGDCLESQPSQRPSMQQVLERLEGVADKALQRPGPKQAPRRKPQQGQQQGAGVDQNVRKDVDKGKKGKKGKRS</sequence>
<evidence type="ECO:0000256" key="6">
    <source>
        <dbReference type="SAM" id="MobiDB-lite"/>
    </source>
</evidence>
<dbReference type="Gene3D" id="1.25.40.20">
    <property type="entry name" value="Ankyrin repeat-containing domain"/>
    <property type="match status" value="2"/>
</dbReference>
<dbReference type="SMART" id="SM00248">
    <property type="entry name" value="ANK"/>
    <property type="match status" value="3"/>
</dbReference>
<dbReference type="HOGENOM" id="CLU_374018_0_0_1"/>
<dbReference type="PANTHER" id="PTHR44329">
    <property type="entry name" value="SERINE/THREONINE-PROTEIN KINASE TNNI3K-RELATED"/>
    <property type="match status" value="1"/>
</dbReference>
<dbReference type="PROSITE" id="PS50011">
    <property type="entry name" value="PROTEIN_KINASE_DOM"/>
    <property type="match status" value="1"/>
</dbReference>
<comment type="similarity">
    <text evidence="1">Belongs to the protein kinase superfamily. TKL Ser/Thr protein kinase family.</text>
</comment>
<dbReference type="Gene3D" id="1.10.510.10">
    <property type="entry name" value="Transferase(Phosphotransferase) domain 1"/>
    <property type="match status" value="1"/>
</dbReference>
<dbReference type="RefSeq" id="XP_001692491.1">
    <property type="nucleotide sequence ID" value="XM_001692439.2"/>
</dbReference>
<dbReference type="ExpressionAtlas" id="A8IU95">
    <property type="expression patterns" value="baseline and differential"/>
</dbReference>
<dbReference type="OrthoDB" id="1668230at2759"/>
<dbReference type="GeneID" id="5718075"/>
<feature type="region of interest" description="Disordered" evidence="6">
    <location>
        <begin position="39"/>
        <end position="59"/>
    </location>
</feature>
<dbReference type="InterPro" id="IPR000719">
    <property type="entry name" value="Prot_kinase_dom"/>
</dbReference>
<dbReference type="Gene3D" id="3.30.200.20">
    <property type="entry name" value="Phosphorylase Kinase, domain 1"/>
    <property type="match status" value="1"/>
</dbReference>
<evidence type="ECO:0000256" key="4">
    <source>
        <dbReference type="ARBA" id="ARBA00022777"/>
    </source>
</evidence>
<dbReference type="KEGG" id="cre:CHLRE_07g351800v5"/>
<dbReference type="PROSITE" id="PS50297">
    <property type="entry name" value="ANK_REP_REGION"/>
    <property type="match status" value="1"/>
</dbReference>
<dbReference type="PROSITE" id="PS00108">
    <property type="entry name" value="PROTEIN_KINASE_ST"/>
    <property type="match status" value="1"/>
</dbReference>
<dbReference type="InterPro" id="IPR008271">
    <property type="entry name" value="Ser/Thr_kinase_AS"/>
</dbReference>
<dbReference type="PROSITE" id="PS50088">
    <property type="entry name" value="ANK_REPEAT"/>
    <property type="match status" value="1"/>
</dbReference>
<evidence type="ECO:0000313" key="8">
    <source>
        <dbReference type="Proteomes" id="UP000006906"/>
    </source>
</evidence>
<evidence type="ECO:0000256" key="3">
    <source>
        <dbReference type="ARBA" id="ARBA00022741"/>
    </source>
</evidence>
<keyword evidence="4" id="KW-0418">Kinase</keyword>
<dbReference type="PaxDb" id="3055-EDP03969"/>
<dbReference type="eggNOG" id="KOG0192">
    <property type="taxonomic scope" value="Eukaryota"/>
</dbReference>
<dbReference type="PANTHER" id="PTHR44329:SF261">
    <property type="entry name" value="ZINC FINGER CONTAINING PROTEIN KINASE-RELATED"/>
    <property type="match status" value="1"/>
</dbReference>
<dbReference type="Proteomes" id="UP000006906">
    <property type="component" value="Chromosome 7"/>
</dbReference>
<keyword evidence="5" id="KW-0067">ATP-binding</keyword>
<feature type="region of interest" description="Disordered" evidence="6">
    <location>
        <begin position="155"/>
        <end position="178"/>
    </location>
</feature>
<dbReference type="AlphaFoldDB" id="A8IU95"/>
<dbReference type="InterPro" id="IPR036770">
    <property type="entry name" value="Ankyrin_rpt-contain_sf"/>
</dbReference>
<dbReference type="SUPFAM" id="SSF56112">
    <property type="entry name" value="Protein kinase-like (PK-like)"/>
    <property type="match status" value="1"/>
</dbReference>
<dbReference type="InterPro" id="IPR002110">
    <property type="entry name" value="Ankyrin_rpt"/>
</dbReference>
<keyword evidence="3" id="KW-0547">Nucleotide-binding</keyword>
<dbReference type="Pfam" id="PF12796">
    <property type="entry name" value="Ank_2"/>
    <property type="match status" value="1"/>
</dbReference>
<dbReference type="GO" id="GO:0005524">
    <property type="term" value="F:ATP binding"/>
    <property type="evidence" value="ECO:0007669"/>
    <property type="project" value="UniProtKB-UniRule"/>
</dbReference>
<dbReference type="Pfam" id="PF00069">
    <property type="entry name" value="Pkinase"/>
    <property type="match status" value="1"/>
</dbReference>
<dbReference type="InterPro" id="IPR051681">
    <property type="entry name" value="Ser/Thr_Kinases-Pseudokinases"/>
</dbReference>
<gene>
    <name evidence="7" type="ORF">CHLRE_07g351800v5</name>
</gene>
<dbReference type="InParanoid" id="A8IU95"/>
<organism evidence="7 8">
    <name type="scientific">Chlamydomonas reinhardtii</name>
    <name type="common">Chlamydomonas smithii</name>
    <dbReference type="NCBI Taxonomy" id="3055"/>
    <lineage>
        <taxon>Eukaryota</taxon>
        <taxon>Viridiplantae</taxon>
        <taxon>Chlorophyta</taxon>
        <taxon>core chlorophytes</taxon>
        <taxon>Chlorophyceae</taxon>
        <taxon>CS clade</taxon>
        <taxon>Chlamydomonadales</taxon>
        <taxon>Chlamydomonadaceae</taxon>
        <taxon>Chlamydomonas</taxon>
    </lineage>
</organism>
<dbReference type="SUPFAM" id="SSF48403">
    <property type="entry name" value="Ankyrin repeat"/>
    <property type="match status" value="1"/>
</dbReference>
<evidence type="ECO:0000256" key="1">
    <source>
        <dbReference type="ARBA" id="ARBA00005843"/>
    </source>
</evidence>
<feature type="compositionally biased region" description="Basic residues" evidence="6">
    <location>
        <begin position="42"/>
        <end position="54"/>
    </location>
</feature>
<keyword evidence="2" id="KW-0808">Transferase</keyword>
<protein>
    <submittedName>
        <fullName evidence="7">Uncharacterized protein</fullName>
    </submittedName>
</protein>
<evidence type="ECO:0000256" key="2">
    <source>
        <dbReference type="ARBA" id="ARBA00022679"/>
    </source>
</evidence>
<dbReference type="EMBL" id="CM008968">
    <property type="protein sequence ID" value="PNW81337.1"/>
    <property type="molecule type" value="Genomic_DNA"/>
</dbReference>
<name>A8IU95_CHLRE</name>
<evidence type="ECO:0000313" key="7">
    <source>
        <dbReference type="EMBL" id="PNW81337.1"/>
    </source>
</evidence>
<dbReference type="GO" id="GO:0004674">
    <property type="term" value="F:protein serine/threonine kinase activity"/>
    <property type="evidence" value="ECO:0000318"/>
    <property type="project" value="GO_Central"/>
</dbReference>
<feature type="region of interest" description="Disordered" evidence="6">
    <location>
        <begin position="693"/>
        <end position="743"/>
    </location>
</feature>
<dbReference type="InterPro" id="IPR017441">
    <property type="entry name" value="Protein_kinase_ATP_BS"/>
</dbReference>
<dbReference type="InterPro" id="IPR011009">
    <property type="entry name" value="Kinase-like_dom_sf"/>
</dbReference>
<reference evidence="7 8" key="1">
    <citation type="journal article" date="2007" name="Science">
        <title>The Chlamydomonas genome reveals the evolution of key animal and plant functions.</title>
        <authorList>
            <person name="Merchant S.S."/>
            <person name="Prochnik S.E."/>
            <person name="Vallon O."/>
            <person name="Harris E.H."/>
            <person name="Karpowicz S.J."/>
            <person name="Witman G.B."/>
            <person name="Terry A."/>
            <person name="Salamov A."/>
            <person name="Fritz-Laylin L.K."/>
            <person name="Marechal-Drouard L."/>
            <person name="Marshall W.F."/>
            <person name="Qu L.H."/>
            <person name="Nelson D.R."/>
            <person name="Sanderfoot A.A."/>
            <person name="Spalding M.H."/>
            <person name="Kapitonov V.V."/>
            <person name="Ren Q."/>
            <person name="Ferris P."/>
            <person name="Lindquist E."/>
            <person name="Shapiro H."/>
            <person name="Lucas S.M."/>
            <person name="Grimwood J."/>
            <person name="Schmutz J."/>
            <person name="Cardol P."/>
            <person name="Cerutti H."/>
            <person name="Chanfreau G."/>
            <person name="Chen C.L."/>
            <person name="Cognat V."/>
            <person name="Croft M.T."/>
            <person name="Dent R."/>
            <person name="Dutcher S."/>
            <person name="Fernandez E."/>
            <person name="Fukuzawa H."/>
            <person name="Gonzalez-Ballester D."/>
            <person name="Gonzalez-Halphen D."/>
            <person name="Hallmann A."/>
            <person name="Hanikenne M."/>
            <person name="Hippler M."/>
            <person name="Inwood W."/>
            <person name="Jabbari K."/>
            <person name="Kalanon M."/>
            <person name="Kuras R."/>
            <person name="Lefebvre P.A."/>
            <person name="Lemaire S.D."/>
            <person name="Lobanov A.V."/>
            <person name="Lohr M."/>
            <person name="Manuell A."/>
            <person name="Meier I."/>
            <person name="Mets L."/>
            <person name="Mittag M."/>
            <person name="Mittelmeier T."/>
            <person name="Moroney J.V."/>
            <person name="Moseley J."/>
            <person name="Napoli C."/>
            <person name="Nedelcu A.M."/>
            <person name="Niyogi K."/>
            <person name="Novoselov S.V."/>
            <person name="Paulsen I.T."/>
            <person name="Pazour G."/>
            <person name="Purton S."/>
            <person name="Ral J.P."/>
            <person name="Riano-Pachon D.M."/>
            <person name="Riekhof W."/>
            <person name="Rymarquis L."/>
            <person name="Schroda M."/>
            <person name="Stern D."/>
            <person name="Umen J."/>
            <person name="Willows R."/>
            <person name="Wilson N."/>
            <person name="Zimmer S.L."/>
            <person name="Allmer J."/>
            <person name="Balk J."/>
            <person name="Bisova K."/>
            <person name="Chen C.J."/>
            <person name="Elias M."/>
            <person name="Gendler K."/>
            <person name="Hauser C."/>
            <person name="Lamb M.R."/>
            <person name="Ledford H."/>
            <person name="Long J.C."/>
            <person name="Minagawa J."/>
            <person name="Page M.D."/>
            <person name="Pan J."/>
            <person name="Pootakham W."/>
            <person name="Roje S."/>
            <person name="Rose A."/>
            <person name="Stahlberg E."/>
            <person name="Terauchi A.M."/>
            <person name="Yang P."/>
            <person name="Ball S."/>
            <person name="Bowler C."/>
            <person name="Dieckmann C.L."/>
            <person name="Gladyshev V.N."/>
            <person name="Green P."/>
            <person name="Jorgensen R."/>
            <person name="Mayfield S."/>
            <person name="Mueller-Roeber B."/>
            <person name="Rajamani S."/>
            <person name="Sayre R.T."/>
            <person name="Brokstein P."/>
            <person name="Dubchak I."/>
            <person name="Goodstein D."/>
            <person name="Hornick L."/>
            <person name="Huang Y.W."/>
            <person name="Jhaveri J."/>
            <person name="Luo Y."/>
            <person name="Martinez D."/>
            <person name="Ngau W.C."/>
            <person name="Otillar B."/>
            <person name="Poliakov A."/>
            <person name="Porter A."/>
            <person name="Szajkowski L."/>
            <person name="Werner G."/>
            <person name="Zhou K."/>
            <person name="Grigoriev I.V."/>
            <person name="Rokhsar D.S."/>
            <person name="Grossman A.R."/>
        </authorList>
    </citation>
    <scope>NUCLEOTIDE SEQUENCE [LARGE SCALE GENOMIC DNA]</scope>
    <source>
        <strain evidence="8">CC-503</strain>
    </source>
</reference>
<accession>A8IU95</accession>
<dbReference type="STRING" id="3055.A8IU95"/>
<keyword evidence="8" id="KW-1185">Reference proteome</keyword>
<feature type="compositionally biased region" description="Acidic residues" evidence="6">
    <location>
        <begin position="165"/>
        <end position="178"/>
    </location>
</feature>
<dbReference type="PROSITE" id="PS00107">
    <property type="entry name" value="PROTEIN_KINASE_ATP"/>
    <property type="match status" value="1"/>
</dbReference>
<evidence type="ECO:0000256" key="5">
    <source>
        <dbReference type="ARBA" id="ARBA00022840"/>
    </source>
</evidence>
<proteinExistence type="inferred from homology"/>
<dbReference type="GO" id="GO:0007165">
    <property type="term" value="P:signal transduction"/>
    <property type="evidence" value="ECO:0000318"/>
    <property type="project" value="GO_Central"/>
</dbReference>
<dbReference type="Gramene" id="PNW81337">
    <property type="protein sequence ID" value="PNW81337"/>
    <property type="gene ID" value="CHLRE_07g351800v5"/>
</dbReference>